<evidence type="ECO:0000313" key="2">
    <source>
        <dbReference type="EMBL" id="GFY32122.1"/>
    </source>
</evidence>
<evidence type="ECO:0000313" key="3">
    <source>
        <dbReference type="Proteomes" id="UP000887159"/>
    </source>
</evidence>
<dbReference type="EMBL" id="BMAU01021401">
    <property type="protein sequence ID" value="GFY32122.1"/>
    <property type="molecule type" value="Genomic_DNA"/>
</dbReference>
<keyword evidence="3" id="KW-1185">Reference proteome</keyword>
<protein>
    <submittedName>
        <fullName evidence="2">Uncharacterized protein</fullName>
    </submittedName>
</protein>
<accession>A0A8X6WBW0</accession>
<evidence type="ECO:0000256" key="1">
    <source>
        <dbReference type="SAM" id="MobiDB-lite"/>
    </source>
</evidence>
<dbReference type="Proteomes" id="UP000887159">
    <property type="component" value="Unassembled WGS sequence"/>
</dbReference>
<feature type="region of interest" description="Disordered" evidence="1">
    <location>
        <begin position="18"/>
        <end position="37"/>
    </location>
</feature>
<comment type="caution">
    <text evidence="2">The sequence shown here is derived from an EMBL/GenBank/DDBJ whole genome shotgun (WGS) entry which is preliminary data.</text>
</comment>
<gene>
    <name evidence="2" type="ORF">TNCV_2622591</name>
</gene>
<name>A0A8X6WBW0_TRICX</name>
<sequence>MGGNVYFVTLLSNTRATGDEPRTFKPGQMTRTTPVSCHPLFTKLPHHRLWRTMNHDKVLQESPRRVFRVTRSQTNNLSAMSS</sequence>
<reference evidence="2" key="1">
    <citation type="submission" date="2020-08" db="EMBL/GenBank/DDBJ databases">
        <title>Multicomponent nature underlies the extraordinary mechanical properties of spider dragline silk.</title>
        <authorList>
            <person name="Kono N."/>
            <person name="Nakamura H."/>
            <person name="Mori M."/>
            <person name="Yoshida Y."/>
            <person name="Ohtoshi R."/>
            <person name="Malay A.D."/>
            <person name="Moran D.A.P."/>
            <person name="Tomita M."/>
            <person name="Numata K."/>
            <person name="Arakawa K."/>
        </authorList>
    </citation>
    <scope>NUCLEOTIDE SEQUENCE</scope>
</reference>
<organism evidence="2 3">
    <name type="scientific">Trichonephila clavipes</name>
    <name type="common">Golden silk orbweaver</name>
    <name type="synonym">Nephila clavipes</name>
    <dbReference type="NCBI Taxonomy" id="2585209"/>
    <lineage>
        <taxon>Eukaryota</taxon>
        <taxon>Metazoa</taxon>
        <taxon>Ecdysozoa</taxon>
        <taxon>Arthropoda</taxon>
        <taxon>Chelicerata</taxon>
        <taxon>Arachnida</taxon>
        <taxon>Araneae</taxon>
        <taxon>Araneomorphae</taxon>
        <taxon>Entelegynae</taxon>
        <taxon>Araneoidea</taxon>
        <taxon>Nephilidae</taxon>
        <taxon>Trichonephila</taxon>
    </lineage>
</organism>
<proteinExistence type="predicted"/>
<dbReference type="AlphaFoldDB" id="A0A8X6WBW0"/>